<proteinExistence type="predicted"/>
<evidence type="ECO:0000313" key="3">
    <source>
        <dbReference type="Proteomes" id="UP000268094"/>
    </source>
</evidence>
<dbReference type="RefSeq" id="WP_120541915.1">
    <property type="nucleotide sequence ID" value="NZ_RAVZ01000117.1"/>
</dbReference>
<dbReference type="OrthoDB" id="5956292at2"/>
<dbReference type="Pfam" id="PF14534">
    <property type="entry name" value="DUF4440"/>
    <property type="match status" value="1"/>
</dbReference>
<dbReference type="InterPro" id="IPR027843">
    <property type="entry name" value="DUF4440"/>
</dbReference>
<feature type="domain" description="DUF4440" evidence="1">
    <location>
        <begin position="31"/>
        <end position="137"/>
    </location>
</feature>
<sequence length="152" mass="16749">MNLQTTLTAVLAVAAGATTAARDPAQDERDLLKVEAALCRAFETGDADTLRKSLDARFTLTDSQGTVTNLEQNLAEVVKKDPVYEVFRNHHQKIRLYGDAAIVTGITTLKGHSGKTRFEGDFQFTDTWVHREGQWKLAASHVTRMPKPAPTP</sequence>
<dbReference type="EMBL" id="RAVZ01000117">
    <property type="protein sequence ID" value="RKG86251.1"/>
    <property type="molecule type" value="Genomic_DNA"/>
</dbReference>
<evidence type="ECO:0000313" key="2">
    <source>
        <dbReference type="EMBL" id="RKG86251.1"/>
    </source>
</evidence>
<evidence type="ECO:0000259" key="1">
    <source>
        <dbReference type="Pfam" id="PF14534"/>
    </source>
</evidence>
<organism evidence="2 3">
    <name type="scientific">Corallococcus terminator</name>
    <dbReference type="NCBI Taxonomy" id="2316733"/>
    <lineage>
        <taxon>Bacteria</taxon>
        <taxon>Pseudomonadati</taxon>
        <taxon>Myxococcota</taxon>
        <taxon>Myxococcia</taxon>
        <taxon>Myxococcales</taxon>
        <taxon>Cystobacterineae</taxon>
        <taxon>Myxococcaceae</taxon>
        <taxon>Corallococcus</taxon>
    </lineage>
</organism>
<name>A0A3A8J6W9_9BACT</name>
<comment type="caution">
    <text evidence="2">The sequence shown here is derived from an EMBL/GenBank/DDBJ whole genome shotgun (WGS) entry which is preliminary data.</text>
</comment>
<dbReference type="AlphaFoldDB" id="A0A3A8J6W9"/>
<gene>
    <name evidence="2" type="ORF">D7V88_18230</name>
</gene>
<dbReference type="InterPro" id="IPR032710">
    <property type="entry name" value="NTF2-like_dom_sf"/>
</dbReference>
<accession>A0A3A8J6W9</accession>
<protein>
    <submittedName>
        <fullName evidence="2">Nuclear transport factor 2 family protein</fullName>
    </submittedName>
</protein>
<reference evidence="3" key="1">
    <citation type="submission" date="2018-09" db="EMBL/GenBank/DDBJ databases">
        <authorList>
            <person name="Livingstone P.G."/>
            <person name="Whitworth D.E."/>
        </authorList>
    </citation>
    <scope>NUCLEOTIDE SEQUENCE [LARGE SCALE GENOMIC DNA]</scope>
    <source>
        <strain evidence="3">CA054A</strain>
    </source>
</reference>
<dbReference type="SUPFAM" id="SSF54427">
    <property type="entry name" value="NTF2-like"/>
    <property type="match status" value="1"/>
</dbReference>
<keyword evidence="3" id="KW-1185">Reference proteome</keyword>
<dbReference type="Proteomes" id="UP000268094">
    <property type="component" value="Unassembled WGS sequence"/>
</dbReference>
<dbReference type="Gene3D" id="3.10.450.50">
    <property type="match status" value="1"/>
</dbReference>